<keyword evidence="3 5" id="KW-0067">ATP-binding</keyword>
<dbReference type="PANTHER" id="PTHR24220">
    <property type="entry name" value="IMPORT ATP-BINDING PROTEIN"/>
    <property type="match status" value="1"/>
</dbReference>
<dbReference type="SUPFAM" id="SSF52540">
    <property type="entry name" value="P-loop containing nucleoside triphosphate hydrolases"/>
    <property type="match status" value="1"/>
</dbReference>
<dbReference type="InterPro" id="IPR015854">
    <property type="entry name" value="ABC_transpr_LolD-like"/>
</dbReference>
<dbReference type="AlphaFoldDB" id="A0AAJ6B512"/>
<keyword evidence="2" id="KW-0547">Nucleotide-binding</keyword>
<reference evidence="5" key="1">
    <citation type="submission" date="2023-03" db="EMBL/GenBank/DDBJ databases">
        <title>Andean soil-derived lignocellulolytic bacterial consortium as a source of novel taxa and putative plastic-active enzymes.</title>
        <authorList>
            <person name="Diaz-Garcia L."/>
            <person name="Chuvochina M."/>
            <person name="Feuerriegel G."/>
            <person name="Bunk B."/>
            <person name="Sproer C."/>
            <person name="Streit W.R."/>
            <person name="Rodriguez L.M."/>
            <person name="Overmann J."/>
            <person name="Jimenez D.J."/>
        </authorList>
    </citation>
    <scope>NUCLEOTIDE SEQUENCE</scope>
    <source>
        <strain evidence="5">MAG 4610</strain>
    </source>
</reference>
<name>A0AAJ6B512_9MICO</name>
<dbReference type="Pfam" id="PF00005">
    <property type="entry name" value="ABC_tran"/>
    <property type="match status" value="1"/>
</dbReference>
<protein>
    <submittedName>
        <fullName evidence="5">ABC transporter ATP-binding protein</fullName>
    </submittedName>
</protein>
<dbReference type="PANTHER" id="PTHR24220:SF659">
    <property type="entry name" value="TRANSPORTER, PUTATIVE-RELATED"/>
    <property type="match status" value="1"/>
</dbReference>
<dbReference type="SMART" id="SM00382">
    <property type="entry name" value="AAA"/>
    <property type="match status" value="1"/>
</dbReference>
<proteinExistence type="predicted"/>
<keyword evidence="1" id="KW-0813">Transport</keyword>
<sequence>MTSASDPTAPDDPILRFDDVHYSYPKRRKEIVHVLRGLSVDVAAGERVALIGRSGSGKSTVLNLASGRLVTPVGTVTAVGQDLATLTADERARLRLQHVAHVHQDFRLMPRYSALENVELPLRLQGIAPAVARERAREALERVGLGHRVGHRPKQLSGGEQQRVAIARAVVRKPTLLLADEPTGALDVELRDEILQLLFTLCAASAIVLVTHDPAVADAADRTVRLS</sequence>
<feature type="domain" description="ABC transporter" evidence="4">
    <location>
        <begin position="15"/>
        <end position="227"/>
    </location>
</feature>
<evidence type="ECO:0000259" key="4">
    <source>
        <dbReference type="PROSITE" id="PS50893"/>
    </source>
</evidence>
<organism evidence="5 6">
    <name type="scientific">Candidatus Microbacterium phytovorans</name>
    <dbReference type="NCBI Taxonomy" id="3121374"/>
    <lineage>
        <taxon>Bacteria</taxon>
        <taxon>Bacillati</taxon>
        <taxon>Actinomycetota</taxon>
        <taxon>Actinomycetes</taxon>
        <taxon>Micrococcales</taxon>
        <taxon>Microbacteriaceae</taxon>
        <taxon>Microbacterium</taxon>
    </lineage>
</organism>
<evidence type="ECO:0000313" key="6">
    <source>
        <dbReference type="Proteomes" id="UP001213972"/>
    </source>
</evidence>
<dbReference type="Gene3D" id="3.40.50.300">
    <property type="entry name" value="P-loop containing nucleotide triphosphate hydrolases"/>
    <property type="match status" value="1"/>
</dbReference>
<dbReference type="InterPro" id="IPR017911">
    <property type="entry name" value="MacB-like_ATP-bd"/>
</dbReference>
<evidence type="ECO:0000256" key="3">
    <source>
        <dbReference type="ARBA" id="ARBA00022840"/>
    </source>
</evidence>
<dbReference type="InterPro" id="IPR003593">
    <property type="entry name" value="AAA+_ATPase"/>
</dbReference>
<dbReference type="GO" id="GO:0022857">
    <property type="term" value="F:transmembrane transporter activity"/>
    <property type="evidence" value="ECO:0007669"/>
    <property type="project" value="TreeGrafter"/>
</dbReference>
<dbReference type="Proteomes" id="UP001213972">
    <property type="component" value="Chromosome"/>
</dbReference>
<dbReference type="GO" id="GO:0016887">
    <property type="term" value="F:ATP hydrolysis activity"/>
    <property type="evidence" value="ECO:0007669"/>
    <property type="project" value="InterPro"/>
</dbReference>
<accession>A0AAJ6B512</accession>
<dbReference type="InterPro" id="IPR027417">
    <property type="entry name" value="P-loop_NTPase"/>
</dbReference>
<dbReference type="EMBL" id="CP119321">
    <property type="protein sequence ID" value="WEK13341.1"/>
    <property type="molecule type" value="Genomic_DNA"/>
</dbReference>
<evidence type="ECO:0000313" key="5">
    <source>
        <dbReference type="EMBL" id="WEK13341.1"/>
    </source>
</evidence>
<dbReference type="CDD" id="cd03255">
    <property type="entry name" value="ABC_MJ0796_LolCDE_FtsE"/>
    <property type="match status" value="1"/>
</dbReference>
<dbReference type="PROSITE" id="PS00211">
    <property type="entry name" value="ABC_TRANSPORTER_1"/>
    <property type="match status" value="1"/>
</dbReference>
<evidence type="ECO:0000256" key="1">
    <source>
        <dbReference type="ARBA" id="ARBA00022448"/>
    </source>
</evidence>
<dbReference type="InterPro" id="IPR003439">
    <property type="entry name" value="ABC_transporter-like_ATP-bd"/>
</dbReference>
<dbReference type="GO" id="GO:0005886">
    <property type="term" value="C:plasma membrane"/>
    <property type="evidence" value="ECO:0007669"/>
    <property type="project" value="TreeGrafter"/>
</dbReference>
<evidence type="ECO:0000256" key="2">
    <source>
        <dbReference type="ARBA" id="ARBA00022741"/>
    </source>
</evidence>
<gene>
    <name evidence="5" type="ORF">P0Y48_12895</name>
</gene>
<dbReference type="GO" id="GO:0005524">
    <property type="term" value="F:ATP binding"/>
    <property type="evidence" value="ECO:0007669"/>
    <property type="project" value="UniProtKB-KW"/>
</dbReference>
<dbReference type="PROSITE" id="PS50893">
    <property type="entry name" value="ABC_TRANSPORTER_2"/>
    <property type="match status" value="1"/>
</dbReference>
<dbReference type="InterPro" id="IPR017871">
    <property type="entry name" value="ABC_transporter-like_CS"/>
</dbReference>